<reference evidence="2 3" key="1">
    <citation type="journal article" date="2019" name="Gigascience">
        <title>Whole-genome sequence of the oriental lung fluke Paragonimus westermani.</title>
        <authorList>
            <person name="Oey H."/>
            <person name="Zakrzewski M."/>
            <person name="Narain K."/>
            <person name="Devi K.R."/>
            <person name="Agatsuma T."/>
            <person name="Nawaratna S."/>
            <person name="Gobert G.N."/>
            <person name="Jones M.K."/>
            <person name="Ragan M.A."/>
            <person name="McManus D.P."/>
            <person name="Krause L."/>
        </authorList>
    </citation>
    <scope>NUCLEOTIDE SEQUENCE [LARGE SCALE GENOMIC DNA]</scope>
    <source>
        <strain evidence="2 3">IND2009</strain>
    </source>
</reference>
<proteinExistence type="predicted"/>
<accession>A0A5J4NMX4</accession>
<dbReference type="Proteomes" id="UP000324629">
    <property type="component" value="Unassembled WGS sequence"/>
</dbReference>
<dbReference type="EMBL" id="QNGE01001719">
    <property type="protein sequence ID" value="KAA3676977.1"/>
    <property type="molecule type" value="Genomic_DNA"/>
</dbReference>
<name>A0A5J4NMX4_9TREM</name>
<evidence type="ECO:0000313" key="2">
    <source>
        <dbReference type="EMBL" id="KAA3676977.1"/>
    </source>
</evidence>
<protein>
    <submittedName>
        <fullName evidence="2">Uncharacterized protein</fullName>
    </submittedName>
</protein>
<keyword evidence="1" id="KW-0812">Transmembrane</keyword>
<evidence type="ECO:0000313" key="3">
    <source>
        <dbReference type="Proteomes" id="UP000324629"/>
    </source>
</evidence>
<comment type="caution">
    <text evidence="2">The sequence shown here is derived from an EMBL/GenBank/DDBJ whole genome shotgun (WGS) entry which is preliminary data.</text>
</comment>
<sequence>MRAHFLLSNLSSPRSRIPLLPLKKENDFTHIDVSLRFTVSDYAMSNLTVCALLVLIGLVQLFALQVPYKRRAASVTLSTQVDDRPIVPESDVSELPDPSILQATEISSSVSLHYPDVDKPFF</sequence>
<gene>
    <name evidence="2" type="ORF">DEA37_0014218</name>
</gene>
<dbReference type="AlphaFoldDB" id="A0A5J4NMX4"/>
<evidence type="ECO:0000256" key="1">
    <source>
        <dbReference type="SAM" id="Phobius"/>
    </source>
</evidence>
<keyword evidence="1" id="KW-0472">Membrane</keyword>
<keyword evidence="3" id="KW-1185">Reference proteome</keyword>
<keyword evidence="1" id="KW-1133">Transmembrane helix</keyword>
<organism evidence="2 3">
    <name type="scientific">Paragonimus westermani</name>
    <dbReference type="NCBI Taxonomy" id="34504"/>
    <lineage>
        <taxon>Eukaryota</taxon>
        <taxon>Metazoa</taxon>
        <taxon>Spiralia</taxon>
        <taxon>Lophotrochozoa</taxon>
        <taxon>Platyhelminthes</taxon>
        <taxon>Trematoda</taxon>
        <taxon>Digenea</taxon>
        <taxon>Plagiorchiida</taxon>
        <taxon>Troglotremata</taxon>
        <taxon>Troglotrematidae</taxon>
        <taxon>Paragonimus</taxon>
    </lineage>
</organism>
<feature type="transmembrane region" description="Helical" evidence="1">
    <location>
        <begin position="42"/>
        <end position="64"/>
    </location>
</feature>